<dbReference type="AlphaFoldDB" id="A0AAW9DN42"/>
<feature type="region of interest" description="Disordered" evidence="3">
    <location>
        <begin position="737"/>
        <end position="779"/>
    </location>
</feature>
<feature type="compositionally biased region" description="Low complexity" evidence="3">
    <location>
        <begin position="49"/>
        <end position="60"/>
    </location>
</feature>
<sequence>MTAAHKPAGATLSGREIALMRRQAMTQHGKAGLNKLATATFVSPARAATTATRSASMPSAHIRPGSHAAGTPQHQPASAPPVAPKRAALERRQALSRMGKSALTGAAKPQNAEPARHGRTKPVPSRPGQAAAAAHDCGCATPSSKNDAQTCACQTPAGHSAGHADPSITHTSNDAPRREVQPVGKALARARRVALSQDGKSGIKRVEQATRIAASLPGQDWQMAITKGASGRQVAMQHRKVRALMGTCNTNRATTRPSAHVRVRPAFMETPPKVEEAHTLSGTAVTGTMVERSRKVTGNEPGSCRTITGTEYIGFEQYGEICDIKVEPGPLKVRSSQTARDLTVTGTEIGYARSMTGNEAGACRAVTGIDYLPANMYDKFCPTRPSAGPVKVVSEATPKGKTISGTLVGRPSQVTGGEMGADRAITGTSYGRLSADTAPPKVGMTHTHAALPLTGTTVGRDSKVTGDEPGSCRNVTGSQYLSAEHFKDFCRSEVPAPARRMSVMSTPGGQTMTGSDVGRSHHVTGDEAGSCRAVTGNQYFNAKDFGALCNTGGPRKVARIETRGGAGMSGTETASSPKMSGDEAGRCSPVTGTDYFSADQSAALCGPNAPRIKPVSKVGVDLTLNGKQVTGSAFGRSEQVTGDEYGACSPISGSSYIGRGQYQTFCAPESLQAQSARVRDRASIPATMVSGDRPGAGGSTMTGDERGTCLTVTGAPYIGADNMASSCATRPDTANRFLSRQRPPEPDKPAAPTDFSIRSPARVAWDSDRARGDSGSVTGTAYSAVDRITGPGNKAGGLITGTPEFRHHDFAPGARRGTPRDADAQGDQARIDLTKIAKAQRLSGEAQIHERVTGDAWKAQSRVSGTEGRSSLMRNPSQRGNPRGTVMDARSQPEAEKPPAAANLVTGSSGNSGRGPLVTVSGGARA</sequence>
<keyword evidence="1" id="KW-0677">Repeat</keyword>
<feature type="compositionally biased region" description="Polar residues" evidence="3">
    <location>
        <begin position="861"/>
        <end position="880"/>
    </location>
</feature>
<comment type="caution">
    <text evidence="4">The sequence shown here is derived from an EMBL/GenBank/DDBJ whole genome shotgun (WGS) entry which is preliminary data.</text>
</comment>
<accession>A0AAW9DN42</accession>
<feature type="region of interest" description="Disordered" evidence="3">
    <location>
        <begin position="854"/>
        <end position="926"/>
    </location>
</feature>
<proteinExistence type="inferred from homology"/>
<feature type="region of interest" description="Disordered" evidence="3">
    <location>
        <begin position="687"/>
        <end position="707"/>
    </location>
</feature>
<name>A0AAW9DN42_ACIAO</name>
<comment type="similarity">
    <text evidence="2">Belongs to the CsoS2 family.</text>
</comment>
<keyword evidence="5" id="KW-1185">Reference proteome</keyword>
<protein>
    <submittedName>
        <fullName evidence="4">CsoS2 family carboxysome shell protein</fullName>
    </submittedName>
</protein>
<dbReference type="Pfam" id="PF12288">
    <property type="entry name" value="CsoS2_M"/>
    <property type="match status" value="2"/>
</dbReference>
<dbReference type="GO" id="GO:0043886">
    <property type="term" value="F:structural constituent of carboxysome shell"/>
    <property type="evidence" value="ECO:0007669"/>
    <property type="project" value="InterPro"/>
</dbReference>
<reference evidence="4 5" key="1">
    <citation type="submission" date="2023-11" db="EMBL/GenBank/DDBJ databases">
        <title>MicrobeMod: A computational toolkit for identifying prokaryotic methylation and restriction-modification with nanopore sequencing.</title>
        <authorList>
            <person name="Crits-Christoph A."/>
            <person name="Kang S.C."/>
            <person name="Lee H."/>
            <person name="Ostrov N."/>
        </authorList>
    </citation>
    <scope>NUCLEOTIDE SEQUENCE [LARGE SCALE GENOMIC DNA]</scope>
    <source>
        <strain evidence="4 5">DSMZ 700</strain>
    </source>
</reference>
<gene>
    <name evidence="4" type="ORF">SIL87_05135</name>
</gene>
<dbReference type="EMBL" id="JAWXYB010000018">
    <property type="protein sequence ID" value="MDX5930150.1"/>
    <property type="molecule type" value="Genomic_DNA"/>
</dbReference>
<organism evidence="4 5">
    <name type="scientific">Acidiphilium acidophilum</name>
    <name type="common">Thiobacillus acidophilus</name>
    <dbReference type="NCBI Taxonomy" id="76588"/>
    <lineage>
        <taxon>Bacteria</taxon>
        <taxon>Pseudomonadati</taxon>
        <taxon>Pseudomonadota</taxon>
        <taxon>Alphaproteobacteria</taxon>
        <taxon>Acetobacterales</taxon>
        <taxon>Acidocellaceae</taxon>
        <taxon>Acidiphilium</taxon>
    </lineage>
</organism>
<evidence type="ECO:0000256" key="1">
    <source>
        <dbReference type="ARBA" id="ARBA00022737"/>
    </source>
</evidence>
<dbReference type="Proteomes" id="UP001279553">
    <property type="component" value="Unassembled WGS sequence"/>
</dbReference>
<feature type="compositionally biased region" description="Polar residues" evidence="3">
    <location>
        <begin position="141"/>
        <end position="153"/>
    </location>
</feature>
<evidence type="ECO:0000256" key="3">
    <source>
        <dbReference type="SAM" id="MobiDB-lite"/>
    </source>
</evidence>
<dbReference type="RefSeq" id="WP_319613115.1">
    <property type="nucleotide sequence ID" value="NZ_JAWXYB010000018.1"/>
</dbReference>
<feature type="region of interest" description="Disordered" evidence="3">
    <location>
        <begin position="565"/>
        <end position="585"/>
    </location>
</feature>
<evidence type="ECO:0000313" key="5">
    <source>
        <dbReference type="Proteomes" id="UP001279553"/>
    </source>
</evidence>
<evidence type="ECO:0000256" key="2">
    <source>
        <dbReference type="ARBA" id="ARBA00024044"/>
    </source>
</evidence>
<dbReference type="InterPro" id="IPR020990">
    <property type="entry name" value="CSOS2/2B"/>
</dbReference>
<evidence type="ECO:0000313" key="4">
    <source>
        <dbReference type="EMBL" id="MDX5930150.1"/>
    </source>
</evidence>
<feature type="region of interest" description="Disordered" evidence="3">
    <location>
        <begin position="49"/>
        <end position="179"/>
    </location>
</feature>